<gene>
    <name evidence="1" type="ORF">MSG28_013454</name>
</gene>
<comment type="caution">
    <text evidence="1">The sequence shown here is derived from an EMBL/GenBank/DDBJ whole genome shotgun (WGS) entry which is preliminary data.</text>
</comment>
<protein>
    <submittedName>
        <fullName evidence="1">Uncharacterized protein</fullName>
    </submittedName>
</protein>
<name>A0ACC0KU13_CHOFU</name>
<evidence type="ECO:0000313" key="1">
    <source>
        <dbReference type="EMBL" id="KAI8439767.1"/>
    </source>
</evidence>
<proteinExistence type="predicted"/>
<keyword evidence="2" id="KW-1185">Reference proteome</keyword>
<evidence type="ECO:0000313" key="2">
    <source>
        <dbReference type="Proteomes" id="UP001064048"/>
    </source>
</evidence>
<sequence length="155" mass="17480">MSAERRPLLDIGLPQGSPLRPVLCFPRPPRSCDLNQVVAPSLKDCPYEEIHKSCMFFEEYTCWEDKDRLKRNKAPAKSLLHCWGGCVCRSARIATTILLANPAVKQQCLHYCVSAWRVRQPVELLVLECLSTTGGWLSAPHISPYVLPENTVLPH</sequence>
<reference evidence="1 2" key="1">
    <citation type="journal article" date="2022" name="Genome Biol. Evol.">
        <title>The Spruce Budworm Genome: Reconstructing the Evolutionary History of Antifreeze Proteins.</title>
        <authorList>
            <person name="Beliveau C."/>
            <person name="Gagne P."/>
            <person name="Picq S."/>
            <person name="Vernygora O."/>
            <person name="Keeling C.I."/>
            <person name="Pinkney K."/>
            <person name="Doucet D."/>
            <person name="Wen F."/>
            <person name="Johnston J.S."/>
            <person name="Maaroufi H."/>
            <person name="Boyle B."/>
            <person name="Laroche J."/>
            <person name="Dewar K."/>
            <person name="Juretic N."/>
            <person name="Blackburn G."/>
            <person name="Nisole A."/>
            <person name="Brunet B."/>
            <person name="Brandao M."/>
            <person name="Lumley L."/>
            <person name="Duan J."/>
            <person name="Quan G."/>
            <person name="Lucarotti C.J."/>
            <person name="Roe A.D."/>
            <person name="Sperling F.A.H."/>
            <person name="Levesque R.C."/>
            <person name="Cusson M."/>
        </authorList>
    </citation>
    <scope>NUCLEOTIDE SEQUENCE [LARGE SCALE GENOMIC DNA]</scope>
    <source>
        <strain evidence="1">Glfc:IPQL:Cfum</strain>
    </source>
</reference>
<dbReference type="EMBL" id="CM046123">
    <property type="protein sequence ID" value="KAI8439767.1"/>
    <property type="molecule type" value="Genomic_DNA"/>
</dbReference>
<dbReference type="Proteomes" id="UP001064048">
    <property type="component" value="Chromosome 23"/>
</dbReference>
<organism evidence="1 2">
    <name type="scientific">Choristoneura fumiferana</name>
    <name type="common">Spruce budworm moth</name>
    <name type="synonym">Archips fumiferana</name>
    <dbReference type="NCBI Taxonomy" id="7141"/>
    <lineage>
        <taxon>Eukaryota</taxon>
        <taxon>Metazoa</taxon>
        <taxon>Ecdysozoa</taxon>
        <taxon>Arthropoda</taxon>
        <taxon>Hexapoda</taxon>
        <taxon>Insecta</taxon>
        <taxon>Pterygota</taxon>
        <taxon>Neoptera</taxon>
        <taxon>Endopterygota</taxon>
        <taxon>Lepidoptera</taxon>
        <taxon>Glossata</taxon>
        <taxon>Ditrysia</taxon>
        <taxon>Tortricoidea</taxon>
        <taxon>Tortricidae</taxon>
        <taxon>Tortricinae</taxon>
        <taxon>Choristoneura</taxon>
    </lineage>
</organism>
<accession>A0ACC0KU13</accession>